<keyword evidence="2" id="KW-1185">Reference proteome</keyword>
<accession>A0A448WVU6</accession>
<sequence>MLSTMLALNPVSASGLAVSASSAIARALRHAEFVVQTPLCPAVEWTERAADTTITVSLVSLNFCIYKS</sequence>
<dbReference type="Proteomes" id="UP000784294">
    <property type="component" value="Unassembled WGS sequence"/>
</dbReference>
<dbReference type="AlphaFoldDB" id="A0A448WVU6"/>
<reference evidence="1" key="1">
    <citation type="submission" date="2018-11" db="EMBL/GenBank/DDBJ databases">
        <authorList>
            <consortium name="Pathogen Informatics"/>
        </authorList>
    </citation>
    <scope>NUCLEOTIDE SEQUENCE</scope>
</reference>
<evidence type="ECO:0000313" key="2">
    <source>
        <dbReference type="Proteomes" id="UP000784294"/>
    </source>
</evidence>
<organism evidence="1 2">
    <name type="scientific">Protopolystoma xenopodis</name>
    <dbReference type="NCBI Taxonomy" id="117903"/>
    <lineage>
        <taxon>Eukaryota</taxon>
        <taxon>Metazoa</taxon>
        <taxon>Spiralia</taxon>
        <taxon>Lophotrochozoa</taxon>
        <taxon>Platyhelminthes</taxon>
        <taxon>Monogenea</taxon>
        <taxon>Polyopisthocotylea</taxon>
        <taxon>Polystomatidea</taxon>
        <taxon>Polystomatidae</taxon>
        <taxon>Protopolystoma</taxon>
    </lineage>
</organism>
<name>A0A448WVU6_9PLAT</name>
<protein>
    <submittedName>
        <fullName evidence="1">Uncharacterized protein</fullName>
    </submittedName>
</protein>
<gene>
    <name evidence="1" type="ORF">PXEA_LOCUS14930</name>
</gene>
<evidence type="ECO:0000313" key="1">
    <source>
        <dbReference type="EMBL" id="VEL21490.1"/>
    </source>
</evidence>
<dbReference type="EMBL" id="CAAALY010051575">
    <property type="protein sequence ID" value="VEL21490.1"/>
    <property type="molecule type" value="Genomic_DNA"/>
</dbReference>
<proteinExistence type="predicted"/>
<comment type="caution">
    <text evidence="1">The sequence shown here is derived from an EMBL/GenBank/DDBJ whole genome shotgun (WGS) entry which is preliminary data.</text>
</comment>